<evidence type="ECO:0000259" key="1">
    <source>
        <dbReference type="Pfam" id="PF14588"/>
    </source>
</evidence>
<dbReference type="AlphaFoldDB" id="A0A317FDA7"/>
<evidence type="ECO:0000313" key="2">
    <source>
        <dbReference type="EMBL" id="PWS35919.1"/>
    </source>
</evidence>
<dbReference type="PANTHER" id="PTHR43760:SF1">
    <property type="entry name" value="ENDORIBONUCLEASE L-PSP_CHORISMATE MUTASE-LIKE DOMAIN-CONTAINING PROTEIN"/>
    <property type="match status" value="1"/>
</dbReference>
<protein>
    <submittedName>
        <fullName evidence="2">RidA family protein</fullName>
    </submittedName>
</protein>
<sequence>MSHEARLTELGITLPPVAAPAFDYVPAVVHGGLVWISGQLPRAADGSLPHLGRLGDDVDVETGRRAAELCALQALAVLRAAAGSLDHVARAVKVTGFVASAPGFIEQPKVIDAASNLLGKVFAEAGRHARSAVGVAMLPRGVPVEIEFVFALKGA</sequence>
<reference evidence="3" key="1">
    <citation type="submission" date="2018-05" db="EMBL/GenBank/DDBJ databases">
        <authorList>
            <person name="Du Z."/>
            <person name="Wang X."/>
        </authorList>
    </citation>
    <scope>NUCLEOTIDE SEQUENCE [LARGE SCALE GENOMIC DNA]</scope>
    <source>
        <strain evidence="3">CQN31</strain>
    </source>
</reference>
<dbReference type="Proteomes" id="UP000245765">
    <property type="component" value="Unassembled WGS sequence"/>
</dbReference>
<accession>A0A317FDA7</accession>
<dbReference type="SUPFAM" id="SSF55298">
    <property type="entry name" value="YjgF-like"/>
    <property type="match status" value="1"/>
</dbReference>
<proteinExistence type="predicted"/>
<dbReference type="OrthoDB" id="9806350at2"/>
<name>A0A317FDA7_9PROT</name>
<dbReference type="Pfam" id="PF14588">
    <property type="entry name" value="YjgF_endoribonc"/>
    <property type="match status" value="1"/>
</dbReference>
<gene>
    <name evidence="2" type="ORF">DFH01_20365</name>
</gene>
<evidence type="ECO:0000313" key="3">
    <source>
        <dbReference type="Proteomes" id="UP000245765"/>
    </source>
</evidence>
<feature type="domain" description="Endoribonuclease L-PSP/chorismate mutase-like" evidence="1">
    <location>
        <begin position="4"/>
        <end position="139"/>
    </location>
</feature>
<organism evidence="2 3">
    <name type="scientific">Falsiroseomonas bella</name>
    <dbReference type="NCBI Taxonomy" id="2184016"/>
    <lineage>
        <taxon>Bacteria</taxon>
        <taxon>Pseudomonadati</taxon>
        <taxon>Pseudomonadota</taxon>
        <taxon>Alphaproteobacteria</taxon>
        <taxon>Acetobacterales</taxon>
        <taxon>Roseomonadaceae</taxon>
        <taxon>Falsiroseomonas</taxon>
    </lineage>
</organism>
<dbReference type="Gene3D" id="3.30.1330.40">
    <property type="entry name" value="RutC-like"/>
    <property type="match status" value="1"/>
</dbReference>
<keyword evidence="3" id="KW-1185">Reference proteome</keyword>
<dbReference type="InterPro" id="IPR013813">
    <property type="entry name" value="Endoribo_LPSP/chorism_mut-like"/>
</dbReference>
<comment type="caution">
    <text evidence="2">The sequence shown here is derived from an EMBL/GenBank/DDBJ whole genome shotgun (WGS) entry which is preliminary data.</text>
</comment>
<dbReference type="PANTHER" id="PTHR43760">
    <property type="entry name" value="ENDORIBONUCLEASE-RELATED"/>
    <property type="match status" value="1"/>
</dbReference>
<dbReference type="RefSeq" id="WP_109872285.1">
    <property type="nucleotide sequence ID" value="NZ_QGNA01000004.1"/>
</dbReference>
<dbReference type="InterPro" id="IPR035959">
    <property type="entry name" value="RutC-like_sf"/>
</dbReference>
<dbReference type="EMBL" id="QGNA01000004">
    <property type="protein sequence ID" value="PWS35919.1"/>
    <property type="molecule type" value="Genomic_DNA"/>
</dbReference>
<dbReference type="CDD" id="cd02199">
    <property type="entry name" value="YjgF_YER057c_UK114_like_1"/>
    <property type="match status" value="1"/>
</dbReference>